<organism evidence="2 3">
    <name type="scientific">Natronoglycomyces albus</name>
    <dbReference type="NCBI Taxonomy" id="2811108"/>
    <lineage>
        <taxon>Bacteria</taxon>
        <taxon>Bacillati</taxon>
        <taxon>Actinomycetota</taxon>
        <taxon>Actinomycetes</taxon>
        <taxon>Glycomycetales</taxon>
        <taxon>Glycomycetaceae</taxon>
        <taxon>Natronoglycomyces</taxon>
    </lineage>
</organism>
<dbReference type="Proteomes" id="UP000662939">
    <property type="component" value="Chromosome"/>
</dbReference>
<protein>
    <submittedName>
        <fullName evidence="2">Dihydrofolate reductase family protein</fullName>
    </submittedName>
</protein>
<dbReference type="InterPro" id="IPR050765">
    <property type="entry name" value="Riboflavin_Biosynth_HTPR"/>
</dbReference>
<dbReference type="Pfam" id="PF01872">
    <property type="entry name" value="RibD_C"/>
    <property type="match status" value="1"/>
</dbReference>
<dbReference type="KEGG" id="nav:JQS30_15310"/>
<keyword evidence="3" id="KW-1185">Reference proteome</keyword>
<reference evidence="2" key="1">
    <citation type="submission" date="2021-02" db="EMBL/GenBank/DDBJ databases">
        <title>Natronoglycomyces albus gen. nov., sp. nov, a haloalkaliphilic actinobacterium from a soda solonchak soil.</title>
        <authorList>
            <person name="Sorokin D.Y."/>
            <person name="Khijniak T.V."/>
            <person name="Zakharycheva A.P."/>
            <person name="Boueva O.V."/>
            <person name="Ariskina E.V."/>
            <person name="Hahnke R.L."/>
            <person name="Bunk B."/>
            <person name="Sproer C."/>
            <person name="Schumann P."/>
            <person name="Evtushenko L.I."/>
            <person name="Kublanov I.V."/>
        </authorList>
    </citation>
    <scope>NUCLEOTIDE SEQUENCE</scope>
    <source>
        <strain evidence="2">DSM 106290</strain>
    </source>
</reference>
<dbReference type="PANTHER" id="PTHR38011">
    <property type="entry name" value="DIHYDROFOLATE REDUCTASE FAMILY PROTEIN (AFU_ORTHOLOGUE AFUA_8G06820)"/>
    <property type="match status" value="1"/>
</dbReference>
<dbReference type="AlphaFoldDB" id="A0A895XPS2"/>
<dbReference type="InterPro" id="IPR024072">
    <property type="entry name" value="DHFR-like_dom_sf"/>
</dbReference>
<dbReference type="InterPro" id="IPR002734">
    <property type="entry name" value="RibDG_C"/>
</dbReference>
<dbReference type="GO" id="GO:0008703">
    <property type="term" value="F:5-amino-6-(5-phosphoribosylamino)uracil reductase activity"/>
    <property type="evidence" value="ECO:0007669"/>
    <property type="project" value="InterPro"/>
</dbReference>
<dbReference type="EMBL" id="CP070496">
    <property type="protein sequence ID" value="QSB05105.1"/>
    <property type="molecule type" value="Genomic_DNA"/>
</dbReference>
<evidence type="ECO:0000313" key="3">
    <source>
        <dbReference type="Proteomes" id="UP000662939"/>
    </source>
</evidence>
<gene>
    <name evidence="2" type="ORF">JQS30_15310</name>
</gene>
<dbReference type="SUPFAM" id="SSF53597">
    <property type="entry name" value="Dihydrofolate reductase-like"/>
    <property type="match status" value="1"/>
</dbReference>
<dbReference type="GO" id="GO:0009231">
    <property type="term" value="P:riboflavin biosynthetic process"/>
    <property type="evidence" value="ECO:0007669"/>
    <property type="project" value="InterPro"/>
</dbReference>
<feature type="domain" description="Bacterial bifunctional deaminase-reductase C-terminal" evidence="1">
    <location>
        <begin position="4"/>
        <end position="163"/>
    </location>
</feature>
<dbReference type="RefSeq" id="WP_213171106.1">
    <property type="nucleotide sequence ID" value="NZ_CP070496.1"/>
</dbReference>
<evidence type="ECO:0000259" key="1">
    <source>
        <dbReference type="Pfam" id="PF01872"/>
    </source>
</evidence>
<name>A0A895XPS2_9ACTN</name>
<proteinExistence type="predicted"/>
<accession>A0A895XPS2</accession>
<evidence type="ECO:0000313" key="2">
    <source>
        <dbReference type="EMBL" id="QSB05105.1"/>
    </source>
</evidence>
<sequence length="188" mass="20893">MRQLVYYIAATVDGYIAGPNGQFDFFSHIADPQAGLKYLDSDTCPTHVRQALNRDEVPNERFDTVLMGRHTYEVGYREGISSPYAHLRQFVFSSTLGEVDPAVTVVDRDPVETVRRLKSEDGLDIWLCGGGNLAGELLGEIDRLEIKRDSIVAGSGIPMFAGGFAPTPFRRTGTHQRGQVTVEVWERC</sequence>
<dbReference type="PANTHER" id="PTHR38011:SF11">
    <property type="entry name" value="2,5-DIAMINO-6-RIBOSYLAMINO-4(3H)-PYRIMIDINONE 5'-PHOSPHATE REDUCTASE"/>
    <property type="match status" value="1"/>
</dbReference>
<dbReference type="Gene3D" id="3.40.430.10">
    <property type="entry name" value="Dihydrofolate Reductase, subunit A"/>
    <property type="match status" value="1"/>
</dbReference>